<name>D1PK27_9FIRM</name>
<dbReference type="Proteomes" id="UP000003438">
    <property type="component" value="Unassembled WGS sequence"/>
</dbReference>
<gene>
    <name evidence="1" type="ORF">SUBVAR_04747</name>
</gene>
<accession>D1PK27</accession>
<keyword evidence="2" id="KW-1185">Reference proteome</keyword>
<dbReference type="HOGENOM" id="CLU_2235173_0_0_9"/>
<evidence type="ECO:0000313" key="1">
    <source>
        <dbReference type="EMBL" id="EFB77125.1"/>
    </source>
</evidence>
<protein>
    <submittedName>
        <fullName evidence="1">Uncharacterized protein</fullName>
    </submittedName>
</protein>
<comment type="caution">
    <text evidence="1">The sequence shown here is derived from an EMBL/GenBank/DDBJ whole genome shotgun (WGS) entry which is preliminary data.</text>
</comment>
<reference evidence="1" key="1">
    <citation type="submission" date="2009-12" db="EMBL/GenBank/DDBJ databases">
        <authorList>
            <person name="Weinstock G."/>
            <person name="Sodergren E."/>
            <person name="Clifton S."/>
            <person name="Fulton L."/>
            <person name="Fulton B."/>
            <person name="Courtney L."/>
            <person name="Fronick C."/>
            <person name="Harrison M."/>
            <person name="Strong C."/>
            <person name="Farmer C."/>
            <person name="Delahaunty K."/>
            <person name="Markovic C."/>
            <person name="Hall O."/>
            <person name="Minx P."/>
            <person name="Tomlinson C."/>
            <person name="Mitreva M."/>
            <person name="Nelson J."/>
            <person name="Hou S."/>
            <person name="Wollam A."/>
            <person name="Pepin K.H."/>
            <person name="Johnson M."/>
            <person name="Bhonagiri V."/>
            <person name="Nash W.E."/>
            <person name="Warren W."/>
            <person name="Chinwalla A."/>
            <person name="Mardis E.R."/>
            <person name="Wilson R.K."/>
        </authorList>
    </citation>
    <scope>NUCLEOTIDE SEQUENCE [LARGE SCALE GENOMIC DNA]</scope>
    <source>
        <strain evidence="1">DSM 15176</strain>
    </source>
</reference>
<sequence length="105" mass="11032">MQLMAQQKSIVQNAVVGNGKVGTVAGKVSVQIAGKGMIVIIGLGIPLCSHPYMAHDYTDGGRCQKQCLVGGFGAFVDVQPVMDVVGNTGASVPCTMLLNDKERRR</sequence>
<evidence type="ECO:0000313" key="2">
    <source>
        <dbReference type="Proteomes" id="UP000003438"/>
    </source>
</evidence>
<proteinExistence type="predicted"/>
<dbReference type="EMBL" id="ACBY02000014">
    <property type="protein sequence ID" value="EFB77125.1"/>
    <property type="molecule type" value="Genomic_DNA"/>
</dbReference>
<organism evidence="1 2">
    <name type="scientific">Subdoligranulum variabile DSM 15176</name>
    <dbReference type="NCBI Taxonomy" id="411471"/>
    <lineage>
        <taxon>Bacteria</taxon>
        <taxon>Bacillati</taxon>
        <taxon>Bacillota</taxon>
        <taxon>Clostridia</taxon>
        <taxon>Eubacteriales</taxon>
        <taxon>Oscillospiraceae</taxon>
        <taxon>Subdoligranulum</taxon>
    </lineage>
</organism>
<dbReference type="AlphaFoldDB" id="D1PK27"/>